<comment type="caution">
    <text evidence="1">The sequence shown here is derived from an EMBL/GenBank/DDBJ whole genome shotgun (WGS) entry which is preliminary data.</text>
</comment>
<accession>A0A9P5GZ32</accession>
<reference evidence="1" key="1">
    <citation type="submission" date="2020-02" db="EMBL/GenBank/DDBJ databases">
        <authorList>
            <person name="Lichtner F.J."/>
        </authorList>
    </citation>
    <scope>NUCLEOTIDE SEQUENCE</scope>
    <source>
        <strain evidence="1">G10</strain>
    </source>
</reference>
<gene>
    <name evidence="1" type="ORF">PCG10_004969</name>
</gene>
<proteinExistence type="predicted"/>
<dbReference type="Proteomes" id="UP000701341">
    <property type="component" value="Unassembled WGS sequence"/>
</dbReference>
<organism evidence="1 2">
    <name type="scientific">Penicillium crustosum</name>
    <name type="common">Blue mold fungus</name>
    <dbReference type="NCBI Taxonomy" id="36656"/>
    <lineage>
        <taxon>Eukaryota</taxon>
        <taxon>Fungi</taxon>
        <taxon>Dikarya</taxon>
        <taxon>Ascomycota</taxon>
        <taxon>Pezizomycotina</taxon>
        <taxon>Eurotiomycetes</taxon>
        <taxon>Eurotiomycetidae</taxon>
        <taxon>Eurotiales</taxon>
        <taxon>Aspergillaceae</taxon>
        <taxon>Penicillium</taxon>
    </lineage>
</organism>
<name>A0A9P5GZ32_PENCR</name>
<sequence>MLKIGVWMFEEGDNDGLRHILGQVARYMRALITTRASLSTYNETIFLRKVDSQGVWTLEYSPMVMYDN</sequence>
<evidence type="ECO:0000313" key="1">
    <source>
        <dbReference type="EMBL" id="KAF7529994.1"/>
    </source>
</evidence>
<dbReference type="AlphaFoldDB" id="A0A9P5GZ32"/>
<dbReference type="EMBL" id="JAAOZQ010000003">
    <property type="protein sequence ID" value="KAF7529994.1"/>
    <property type="molecule type" value="Genomic_DNA"/>
</dbReference>
<dbReference type="OrthoDB" id="3796275at2759"/>
<keyword evidence="2" id="KW-1185">Reference proteome</keyword>
<evidence type="ECO:0000313" key="2">
    <source>
        <dbReference type="Proteomes" id="UP000701341"/>
    </source>
</evidence>
<protein>
    <submittedName>
        <fullName evidence="1">Uncharacterized protein</fullName>
    </submittedName>
</protein>